<dbReference type="Pfam" id="PF00805">
    <property type="entry name" value="Pentapeptide"/>
    <property type="match status" value="2"/>
</dbReference>
<dbReference type="PANTHER" id="PTHR47485">
    <property type="entry name" value="THYLAKOID LUMENAL 17.4 KDA PROTEIN, CHLOROPLASTIC"/>
    <property type="match status" value="1"/>
</dbReference>
<proteinExistence type="predicted"/>
<dbReference type="AlphaFoldDB" id="A0A919CNF8"/>
<dbReference type="PANTHER" id="PTHR47485:SF1">
    <property type="entry name" value="THYLAKOID LUMENAL 17.4 KDA PROTEIN, CHLOROPLASTIC"/>
    <property type="match status" value="1"/>
</dbReference>
<dbReference type="SUPFAM" id="SSF141571">
    <property type="entry name" value="Pentapeptide repeat-like"/>
    <property type="match status" value="1"/>
</dbReference>
<sequence length="226" mass="24238">MKRGRRADGEGTLSPDLRKVIRAHRLWLDTDGRRGARAELQDHDLRDQDLTGVELSGADLTGADLRGARLDRARFRLARLRGAHLDGATIRAACFDGADLGLAVFDRAQIADTRFEPIQIVGDDGGTVRAEWPARLGGARFRRARITGCSFRGADLQNVSFKSAEIVDCDFENARLQPPKAAPAANQNGKIGLSACDPRALHAALGLSGADRATAAIPSASIQHSP</sequence>
<dbReference type="InterPro" id="IPR001646">
    <property type="entry name" value="5peptide_repeat"/>
</dbReference>
<reference evidence="2" key="1">
    <citation type="journal article" date="2014" name="Int. J. Syst. Evol. Microbiol.">
        <title>Complete genome sequence of Corynebacterium casei LMG S-19264T (=DSM 44701T), isolated from a smear-ripened cheese.</title>
        <authorList>
            <consortium name="US DOE Joint Genome Institute (JGI-PGF)"/>
            <person name="Walter F."/>
            <person name="Albersmeier A."/>
            <person name="Kalinowski J."/>
            <person name="Ruckert C."/>
        </authorList>
    </citation>
    <scope>NUCLEOTIDE SEQUENCE</scope>
    <source>
        <strain evidence="2">KCTC 42651</strain>
    </source>
</reference>
<reference evidence="2" key="2">
    <citation type="submission" date="2020-09" db="EMBL/GenBank/DDBJ databases">
        <authorList>
            <person name="Sun Q."/>
            <person name="Kim S."/>
        </authorList>
    </citation>
    <scope>NUCLEOTIDE SEQUENCE</scope>
    <source>
        <strain evidence="2">KCTC 42651</strain>
    </source>
</reference>
<evidence type="ECO:0008006" key="4">
    <source>
        <dbReference type="Google" id="ProtNLM"/>
    </source>
</evidence>
<accession>A0A919CNF8</accession>
<dbReference type="EMBL" id="BMZS01000001">
    <property type="protein sequence ID" value="GHD41510.1"/>
    <property type="molecule type" value="Genomic_DNA"/>
</dbReference>
<keyword evidence="1" id="KW-0677">Repeat</keyword>
<organism evidence="2 3">
    <name type="scientific">Thalassobaculum fulvum</name>
    <dbReference type="NCBI Taxonomy" id="1633335"/>
    <lineage>
        <taxon>Bacteria</taxon>
        <taxon>Pseudomonadati</taxon>
        <taxon>Pseudomonadota</taxon>
        <taxon>Alphaproteobacteria</taxon>
        <taxon>Rhodospirillales</taxon>
        <taxon>Thalassobaculaceae</taxon>
        <taxon>Thalassobaculum</taxon>
    </lineage>
</organism>
<protein>
    <recommendedName>
        <fullName evidence="4">Pentapeptide repeat-containing protein</fullName>
    </recommendedName>
</protein>
<gene>
    <name evidence="2" type="ORF">GCM10017083_06050</name>
</gene>
<dbReference type="Proteomes" id="UP000630353">
    <property type="component" value="Unassembled WGS sequence"/>
</dbReference>
<dbReference type="Gene3D" id="2.160.20.80">
    <property type="entry name" value="E3 ubiquitin-protein ligase SopA"/>
    <property type="match status" value="2"/>
</dbReference>
<dbReference type="RefSeq" id="WP_189987416.1">
    <property type="nucleotide sequence ID" value="NZ_BMZS01000001.1"/>
</dbReference>
<keyword evidence="3" id="KW-1185">Reference proteome</keyword>
<comment type="caution">
    <text evidence="2">The sequence shown here is derived from an EMBL/GenBank/DDBJ whole genome shotgun (WGS) entry which is preliminary data.</text>
</comment>
<evidence type="ECO:0000256" key="1">
    <source>
        <dbReference type="ARBA" id="ARBA00022737"/>
    </source>
</evidence>
<evidence type="ECO:0000313" key="3">
    <source>
        <dbReference type="Proteomes" id="UP000630353"/>
    </source>
</evidence>
<name>A0A919CNF8_9PROT</name>
<evidence type="ECO:0000313" key="2">
    <source>
        <dbReference type="EMBL" id="GHD41510.1"/>
    </source>
</evidence>